<dbReference type="RefSeq" id="WP_377497797.1">
    <property type="nucleotide sequence ID" value="NZ_JBHMDO010000033.1"/>
</dbReference>
<protein>
    <submittedName>
        <fullName evidence="1">Uncharacterized protein</fullName>
    </submittedName>
</protein>
<dbReference type="EMBL" id="JBHMDO010000033">
    <property type="protein sequence ID" value="MFB9328472.1"/>
    <property type="molecule type" value="Genomic_DNA"/>
</dbReference>
<sequence length="160" mass="17863">MELYFRDNFFNSGTTDILSGDQEKIGEVDLLSSFGSSLEVFDGAGGALYSGEFPFFSGKWTITGADGTACGRLRDRIAFFSKKFEYEAYGRGVYEIRAEAFSSEYEIRDEQGQLAATFEKVSGWFSSSAYRLSCAPTSVDAYEWVAVILGMNEIQKRQRS</sequence>
<dbReference type="Proteomes" id="UP001589747">
    <property type="component" value="Unassembled WGS sequence"/>
</dbReference>
<proteinExistence type="predicted"/>
<reference evidence="1 2" key="1">
    <citation type="submission" date="2024-09" db="EMBL/GenBank/DDBJ databases">
        <authorList>
            <person name="Sun Q."/>
            <person name="Mori K."/>
        </authorList>
    </citation>
    <scope>NUCLEOTIDE SEQUENCE [LARGE SCALE GENOMIC DNA]</scope>
    <source>
        <strain evidence="1 2">TISTR 2452</strain>
    </source>
</reference>
<gene>
    <name evidence="1" type="ORF">ACFFSY_21275</name>
</gene>
<name>A0ABV5KTB6_9BACL</name>
<comment type="caution">
    <text evidence="1">The sequence shown here is derived from an EMBL/GenBank/DDBJ whole genome shotgun (WGS) entry which is preliminary data.</text>
</comment>
<accession>A0ABV5KTB6</accession>
<evidence type="ECO:0000313" key="2">
    <source>
        <dbReference type="Proteomes" id="UP001589747"/>
    </source>
</evidence>
<keyword evidence="2" id="KW-1185">Reference proteome</keyword>
<dbReference type="Pfam" id="PF04525">
    <property type="entry name" value="LOR"/>
    <property type="match status" value="1"/>
</dbReference>
<evidence type="ECO:0000313" key="1">
    <source>
        <dbReference type="EMBL" id="MFB9328472.1"/>
    </source>
</evidence>
<organism evidence="1 2">
    <name type="scientific">Paenibacillus aurantiacus</name>
    <dbReference type="NCBI Taxonomy" id="1936118"/>
    <lineage>
        <taxon>Bacteria</taxon>
        <taxon>Bacillati</taxon>
        <taxon>Bacillota</taxon>
        <taxon>Bacilli</taxon>
        <taxon>Bacillales</taxon>
        <taxon>Paenibacillaceae</taxon>
        <taxon>Paenibacillus</taxon>
    </lineage>
</organism>
<dbReference type="InterPro" id="IPR007612">
    <property type="entry name" value="LOR"/>
</dbReference>